<evidence type="ECO:0000313" key="5">
    <source>
        <dbReference type="Proteomes" id="UP000068026"/>
    </source>
</evidence>
<dbReference type="EMBL" id="FQUA01000002">
    <property type="protein sequence ID" value="SHE43982.1"/>
    <property type="molecule type" value="Genomic_DNA"/>
</dbReference>
<evidence type="ECO:0000256" key="1">
    <source>
        <dbReference type="SAM" id="SignalP"/>
    </source>
</evidence>
<evidence type="ECO:0000313" key="4">
    <source>
        <dbReference type="EMBL" id="SHE43982.1"/>
    </source>
</evidence>
<feature type="signal peptide" evidence="1">
    <location>
        <begin position="1"/>
        <end position="28"/>
    </location>
</feature>
<reference evidence="5" key="2">
    <citation type="submission" date="2016-01" db="EMBL/GenBank/DDBJ databases">
        <authorList>
            <person name="Poehlein A."/>
            <person name="Schlien K."/>
            <person name="Gottschalk G."/>
            <person name="Buckel W."/>
            <person name="Daniel R."/>
        </authorList>
    </citation>
    <scope>NUCLEOTIDE SEQUENCE [LARGE SCALE GENOMIC DNA]</scope>
    <source>
        <strain evidence="5">X2</strain>
    </source>
</reference>
<reference evidence="6" key="4">
    <citation type="submission" date="2016-11" db="EMBL/GenBank/DDBJ databases">
        <authorList>
            <person name="Jaros S."/>
            <person name="Januszkiewicz K."/>
            <person name="Wedrychowicz H."/>
        </authorList>
    </citation>
    <scope>NUCLEOTIDE SEQUENCE [LARGE SCALE GENOMIC DNA]</scope>
    <source>
        <strain evidence="6">DSM 1682</strain>
    </source>
</reference>
<dbReference type="Pfam" id="PF07833">
    <property type="entry name" value="Cu_amine_oxidN1"/>
    <property type="match status" value="1"/>
</dbReference>
<dbReference type="InterPro" id="IPR036582">
    <property type="entry name" value="Mao_N_sf"/>
</dbReference>
<dbReference type="SUPFAM" id="SSF55383">
    <property type="entry name" value="Copper amine oxidase, domain N"/>
    <property type="match status" value="1"/>
</dbReference>
<dbReference type="KEGG" id="cpro:CPRO_07670"/>
<dbReference type="Gene3D" id="3.30.457.10">
    <property type="entry name" value="Copper amine oxidase-like, N-terminal domain"/>
    <property type="match status" value="1"/>
</dbReference>
<keyword evidence="1" id="KW-0732">Signal</keyword>
<reference evidence="4" key="3">
    <citation type="submission" date="2016-11" db="EMBL/GenBank/DDBJ databases">
        <authorList>
            <person name="Varghese N."/>
            <person name="Submissions S."/>
        </authorList>
    </citation>
    <scope>NUCLEOTIDE SEQUENCE</scope>
    <source>
        <strain evidence="4">DSM 1682</strain>
    </source>
</reference>
<dbReference type="Proteomes" id="UP000184204">
    <property type="component" value="Unassembled WGS sequence"/>
</dbReference>
<evidence type="ECO:0000313" key="6">
    <source>
        <dbReference type="Proteomes" id="UP000184204"/>
    </source>
</evidence>
<proteinExistence type="predicted"/>
<dbReference type="EMBL" id="CP014223">
    <property type="protein sequence ID" value="AMJ40368.1"/>
    <property type="molecule type" value="Genomic_DNA"/>
</dbReference>
<feature type="chain" id="PRO_5044547757" evidence="1">
    <location>
        <begin position="29"/>
        <end position="247"/>
    </location>
</feature>
<name>A0A0X8VAH2_ANAPI</name>
<dbReference type="InterPro" id="IPR012854">
    <property type="entry name" value="Cu_amine_oxidase-like_N"/>
</dbReference>
<accession>A0A0X8VAH2</accession>
<sequence>MKYQRLKNMILGAMVATLIVGTAPTAFAKESKMNIPVSFNNIKVVIDGKELKTDKEPFTYEGTTYLPVRAVAEAVGKDVKWDSKTQTVILGEASQIANKSETKTVSRTIGNLSFAVPETWKEEKADESFTYYLNDGVILMESWRDSEYDELENGEIDGFLTGFLKSDKAIDSNSNKYNKKNFTIGDIKGKKVDINVEKQYNGVNVKVKSGYFIESGANIVFVMYCSTKDSSESDKQLENMIASFKQK</sequence>
<evidence type="ECO:0000313" key="3">
    <source>
        <dbReference type="EMBL" id="AMJ40368.1"/>
    </source>
</evidence>
<organism evidence="4 6">
    <name type="scientific">Anaerotignum propionicum DSM 1682</name>
    <dbReference type="NCBI Taxonomy" id="991789"/>
    <lineage>
        <taxon>Bacteria</taxon>
        <taxon>Bacillati</taxon>
        <taxon>Bacillota</taxon>
        <taxon>Clostridia</taxon>
        <taxon>Lachnospirales</taxon>
        <taxon>Anaerotignaceae</taxon>
        <taxon>Anaerotignum</taxon>
    </lineage>
</organism>
<reference evidence="3 5" key="1">
    <citation type="journal article" date="2016" name="Genome Announc.">
        <title>Complete Genome Sequence of the Amino Acid-Fermenting Clostridium propionicum X2 (DSM 1682).</title>
        <authorList>
            <person name="Poehlein A."/>
            <person name="Schlien K."/>
            <person name="Chowdhury N.P."/>
            <person name="Gottschalk G."/>
            <person name="Buckel W."/>
            <person name="Daniel R."/>
        </authorList>
    </citation>
    <scope>NUCLEOTIDE SEQUENCE [LARGE SCALE GENOMIC DNA]</scope>
    <source>
        <strain evidence="3 5">X2</strain>
    </source>
</reference>
<dbReference type="RefSeq" id="WP_066047994.1">
    <property type="nucleotide sequence ID" value="NZ_CP014223.1"/>
</dbReference>
<evidence type="ECO:0000259" key="2">
    <source>
        <dbReference type="Pfam" id="PF07833"/>
    </source>
</evidence>
<dbReference type="Proteomes" id="UP000068026">
    <property type="component" value="Chromosome"/>
</dbReference>
<dbReference type="OrthoDB" id="2082094at2"/>
<dbReference type="AlphaFoldDB" id="A0A0X8VAH2"/>
<protein>
    <submittedName>
        <fullName evidence="4">Copper amine oxidase N-terminal domain-containing protein</fullName>
    </submittedName>
</protein>
<feature type="domain" description="Copper amine oxidase-like N-terminal" evidence="2">
    <location>
        <begin position="33"/>
        <end position="89"/>
    </location>
</feature>
<keyword evidence="5" id="KW-1185">Reference proteome</keyword>
<gene>
    <name evidence="3" type="ORF">CPRO_07670</name>
    <name evidence="4" type="ORF">SAMN02745151_00713</name>
</gene>